<gene>
    <name evidence="1" type="ORF">CEXT_742001</name>
</gene>
<dbReference type="AlphaFoldDB" id="A0AAV4M7M4"/>
<sequence length="79" mass="8906">MHIPTFVFSLAQHLKCITIEVEPRGRKGRANLPDANIGGICLKLLWKIRGHNYKIASSLNRGGRLYLLHVTQLDEIGKD</sequence>
<proteinExistence type="predicted"/>
<dbReference type="EMBL" id="BPLR01001923">
    <property type="protein sequence ID" value="GIX68091.1"/>
    <property type="molecule type" value="Genomic_DNA"/>
</dbReference>
<evidence type="ECO:0000313" key="2">
    <source>
        <dbReference type="Proteomes" id="UP001054945"/>
    </source>
</evidence>
<name>A0AAV4M7M4_CAEEX</name>
<organism evidence="1 2">
    <name type="scientific">Caerostris extrusa</name>
    <name type="common">Bark spider</name>
    <name type="synonym">Caerostris bankana</name>
    <dbReference type="NCBI Taxonomy" id="172846"/>
    <lineage>
        <taxon>Eukaryota</taxon>
        <taxon>Metazoa</taxon>
        <taxon>Ecdysozoa</taxon>
        <taxon>Arthropoda</taxon>
        <taxon>Chelicerata</taxon>
        <taxon>Arachnida</taxon>
        <taxon>Araneae</taxon>
        <taxon>Araneomorphae</taxon>
        <taxon>Entelegynae</taxon>
        <taxon>Araneoidea</taxon>
        <taxon>Araneidae</taxon>
        <taxon>Caerostris</taxon>
    </lineage>
</organism>
<evidence type="ECO:0000313" key="1">
    <source>
        <dbReference type="EMBL" id="GIX68091.1"/>
    </source>
</evidence>
<accession>A0AAV4M7M4</accession>
<protein>
    <submittedName>
        <fullName evidence="1">Uncharacterized protein</fullName>
    </submittedName>
</protein>
<comment type="caution">
    <text evidence="1">The sequence shown here is derived from an EMBL/GenBank/DDBJ whole genome shotgun (WGS) entry which is preliminary data.</text>
</comment>
<reference evidence="1 2" key="1">
    <citation type="submission" date="2021-06" db="EMBL/GenBank/DDBJ databases">
        <title>Caerostris extrusa draft genome.</title>
        <authorList>
            <person name="Kono N."/>
            <person name="Arakawa K."/>
        </authorList>
    </citation>
    <scope>NUCLEOTIDE SEQUENCE [LARGE SCALE GENOMIC DNA]</scope>
</reference>
<dbReference type="Proteomes" id="UP001054945">
    <property type="component" value="Unassembled WGS sequence"/>
</dbReference>
<keyword evidence="2" id="KW-1185">Reference proteome</keyword>